<dbReference type="Gene3D" id="3.30.30.40">
    <property type="match status" value="1"/>
</dbReference>
<keyword evidence="2" id="KW-1185">Reference proteome</keyword>
<proteinExistence type="predicted"/>
<dbReference type="Proteomes" id="UP000565711">
    <property type="component" value="Unassembled WGS sequence"/>
</dbReference>
<comment type="caution">
    <text evidence="1">The sequence shown here is derived from an EMBL/GenBank/DDBJ whole genome shotgun (WGS) entry which is preliminary data.</text>
</comment>
<dbReference type="EMBL" id="JAAXOP010000006">
    <property type="protein sequence ID" value="NKY51275.1"/>
    <property type="molecule type" value="Genomic_DNA"/>
</dbReference>
<dbReference type="InterPro" id="IPR004165">
    <property type="entry name" value="CoA_trans_fam_I"/>
</dbReference>
<dbReference type="InterPro" id="IPR037171">
    <property type="entry name" value="NagB/RpiA_transferase-like"/>
</dbReference>
<name>A0A846XZN6_9NOCA</name>
<protein>
    <submittedName>
        <fullName evidence="1">CoA transferase subunit A</fullName>
    </submittedName>
</protein>
<evidence type="ECO:0000313" key="1">
    <source>
        <dbReference type="EMBL" id="NKY51275.1"/>
    </source>
</evidence>
<dbReference type="GO" id="GO:0008410">
    <property type="term" value="F:CoA-transferase activity"/>
    <property type="evidence" value="ECO:0007669"/>
    <property type="project" value="InterPro"/>
</dbReference>
<accession>A0A846XZN6</accession>
<keyword evidence="1" id="KW-0808">Transferase</keyword>
<dbReference type="RefSeq" id="WP_067872382.1">
    <property type="nucleotide sequence ID" value="NZ_JAAXOP010000006.1"/>
</dbReference>
<reference evidence="1 2" key="1">
    <citation type="submission" date="2020-04" db="EMBL/GenBank/DDBJ databases">
        <title>MicrobeNet Type strains.</title>
        <authorList>
            <person name="Nicholson A.C."/>
        </authorList>
    </citation>
    <scope>NUCLEOTIDE SEQUENCE [LARGE SCALE GENOMIC DNA]</scope>
    <source>
        <strain evidence="1 2">JCM 12354</strain>
    </source>
</reference>
<dbReference type="Gene3D" id="3.40.1080.10">
    <property type="entry name" value="Glutaconate Coenzyme A-transferase"/>
    <property type="match status" value="1"/>
</dbReference>
<sequence length="287" mass="30989">MSDKTMSGSDVIGRLRSGMTIGIGGWGSRRKPMSLIREILRSDLKDLTIVSYGGPDVGLLCSAGKVAKVIFGFVSLDSIPLDPHFRAARQSGSIEVEEYDEGMLQWGLYAAGIRLPYLPTRAGLGSDVMTVNPGLRTVTDPYGGQTLVAMPAIHLDAALVHMNRADAQGNAQYLGPDLYFDDLFCMAADQAFVSCEQIVPAAELTARAPVSTVRIPRLLVSGVVAAPHGAHFTSCVPDYDRDEAFQREYVAAAKDPQRWQQFLDRYLSGSEADYQRAVQTAGEGVSA</sequence>
<dbReference type="SUPFAM" id="SSF100950">
    <property type="entry name" value="NagB/RpiA/CoA transferase-like"/>
    <property type="match status" value="1"/>
</dbReference>
<gene>
    <name evidence="1" type="ORF">HGA08_13710</name>
</gene>
<dbReference type="Pfam" id="PF01144">
    <property type="entry name" value="CoA_trans"/>
    <property type="match status" value="1"/>
</dbReference>
<dbReference type="PANTHER" id="PTHR13707:SF57">
    <property type="entry name" value="SUCCINYL-COA:3-KETOACID COENZYME A TRANSFERASE SUBUNIT B-RELATED"/>
    <property type="match status" value="1"/>
</dbReference>
<dbReference type="PANTHER" id="PTHR13707">
    <property type="entry name" value="KETOACID-COENZYME A TRANSFERASE"/>
    <property type="match status" value="1"/>
</dbReference>
<dbReference type="AlphaFoldDB" id="A0A846XZN6"/>
<evidence type="ECO:0000313" key="2">
    <source>
        <dbReference type="Proteomes" id="UP000565711"/>
    </source>
</evidence>
<organism evidence="1 2">
    <name type="scientific">Nocardia vermiculata</name>
    <dbReference type="NCBI Taxonomy" id="257274"/>
    <lineage>
        <taxon>Bacteria</taxon>
        <taxon>Bacillati</taxon>
        <taxon>Actinomycetota</taxon>
        <taxon>Actinomycetes</taxon>
        <taxon>Mycobacteriales</taxon>
        <taxon>Nocardiaceae</taxon>
        <taxon>Nocardia</taxon>
    </lineage>
</organism>
<dbReference type="SMART" id="SM00882">
    <property type="entry name" value="CoA_trans"/>
    <property type="match status" value="1"/>
</dbReference>